<dbReference type="Gene3D" id="1.10.10.10">
    <property type="entry name" value="Winged helix-like DNA-binding domain superfamily/Winged helix DNA-binding domain"/>
    <property type="match status" value="1"/>
</dbReference>
<dbReference type="SUPFAM" id="SSF46785">
    <property type="entry name" value="Winged helix' DNA-binding domain"/>
    <property type="match status" value="1"/>
</dbReference>
<dbReference type="Proteomes" id="UP000244932">
    <property type="component" value="Unassembled WGS sequence"/>
</dbReference>
<evidence type="ECO:0000256" key="3">
    <source>
        <dbReference type="ARBA" id="ARBA00023163"/>
    </source>
</evidence>
<dbReference type="InterPro" id="IPR023187">
    <property type="entry name" value="Tscrpt_reg_MarR-type_CS"/>
</dbReference>
<dbReference type="InterPro" id="IPR036390">
    <property type="entry name" value="WH_DNA-bd_sf"/>
</dbReference>
<evidence type="ECO:0000256" key="2">
    <source>
        <dbReference type="ARBA" id="ARBA00023125"/>
    </source>
</evidence>
<proteinExistence type="predicted"/>
<sequence length="154" mass="16621">MTNSSPPDPQGVGQIFALFNEIGIIGQLSRTLFEARLEPGMTIHQFSVLNHLMRVGEGTTPQRMATAFQVPKTSMSHTVAGLVKRGYVTLEPSPTDGRSKCVFTTEAGRACRDRAIAALAPDIAELAPQLPEGLVEALLPHLVTLREVMDAARD</sequence>
<evidence type="ECO:0000259" key="4">
    <source>
        <dbReference type="PROSITE" id="PS50995"/>
    </source>
</evidence>
<dbReference type="SMART" id="SM00347">
    <property type="entry name" value="HTH_MARR"/>
    <property type="match status" value="1"/>
</dbReference>
<dbReference type="InterPro" id="IPR000835">
    <property type="entry name" value="HTH_MarR-typ"/>
</dbReference>
<keyword evidence="1" id="KW-0805">Transcription regulation</keyword>
<gene>
    <name evidence="5" type="ORF">POI8812_02927</name>
</gene>
<keyword evidence="2" id="KW-0238">DNA-binding</keyword>
<organism evidence="5 6">
    <name type="scientific">Pontivivens insulae</name>
    <dbReference type="NCBI Taxonomy" id="1639689"/>
    <lineage>
        <taxon>Bacteria</taxon>
        <taxon>Pseudomonadati</taxon>
        <taxon>Pseudomonadota</taxon>
        <taxon>Alphaproteobacteria</taxon>
        <taxon>Rhodobacterales</taxon>
        <taxon>Paracoccaceae</taxon>
        <taxon>Pontivivens</taxon>
    </lineage>
</organism>
<dbReference type="GO" id="GO:0003677">
    <property type="term" value="F:DNA binding"/>
    <property type="evidence" value="ECO:0007669"/>
    <property type="project" value="UniProtKB-KW"/>
</dbReference>
<dbReference type="RefSeq" id="WP_108783312.1">
    <property type="nucleotide sequence ID" value="NZ_OMKW01000004.1"/>
</dbReference>
<reference evidence="5 6" key="1">
    <citation type="submission" date="2018-03" db="EMBL/GenBank/DDBJ databases">
        <authorList>
            <person name="Keele B.F."/>
        </authorList>
    </citation>
    <scope>NUCLEOTIDE SEQUENCE [LARGE SCALE GENOMIC DNA]</scope>
    <source>
        <strain evidence="5 6">CeCT 8812</strain>
    </source>
</reference>
<dbReference type="Pfam" id="PF12802">
    <property type="entry name" value="MarR_2"/>
    <property type="match status" value="1"/>
</dbReference>
<dbReference type="InterPro" id="IPR036388">
    <property type="entry name" value="WH-like_DNA-bd_sf"/>
</dbReference>
<evidence type="ECO:0000313" key="5">
    <source>
        <dbReference type="EMBL" id="SPF30588.1"/>
    </source>
</evidence>
<name>A0A2R8AEQ9_9RHOB</name>
<keyword evidence="6" id="KW-1185">Reference proteome</keyword>
<dbReference type="InterPro" id="IPR039422">
    <property type="entry name" value="MarR/SlyA-like"/>
</dbReference>
<feature type="domain" description="HTH marR-type" evidence="4">
    <location>
        <begin position="1"/>
        <end position="154"/>
    </location>
</feature>
<dbReference type="PROSITE" id="PS01117">
    <property type="entry name" value="HTH_MARR_1"/>
    <property type="match status" value="1"/>
</dbReference>
<protein>
    <recommendedName>
        <fullName evidence="4">HTH marR-type domain-containing protein</fullName>
    </recommendedName>
</protein>
<dbReference type="EMBL" id="OMKW01000004">
    <property type="protein sequence ID" value="SPF30588.1"/>
    <property type="molecule type" value="Genomic_DNA"/>
</dbReference>
<dbReference type="AlphaFoldDB" id="A0A2R8AEQ9"/>
<dbReference type="GO" id="GO:0003700">
    <property type="term" value="F:DNA-binding transcription factor activity"/>
    <property type="evidence" value="ECO:0007669"/>
    <property type="project" value="InterPro"/>
</dbReference>
<dbReference type="OrthoDB" id="6400670at2"/>
<dbReference type="GO" id="GO:0006950">
    <property type="term" value="P:response to stress"/>
    <property type="evidence" value="ECO:0007669"/>
    <property type="project" value="TreeGrafter"/>
</dbReference>
<keyword evidence="3" id="KW-0804">Transcription</keyword>
<dbReference type="PANTHER" id="PTHR33164:SF43">
    <property type="entry name" value="HTH-TYPE TRANSCRIPTIONAL REPRESSOR YETL"/>
    <property type="match status" value="1"/>
</dbReference>
<dbReference type="PROSITE" id="PS50995">
    <property type="entry name" value="HTH_MARR_2"/>
    <property type="match status" value="1"/>
</dbReference>
<evidence type="ECO:0000256" key="1">
    <source>
        <dbReference type="ARBA" id="ARBA00023015"/>
    </source>
</evidence>
<evidence type="ECO:0000313" key="6">
    <source>
        <dbReference type="Proteomes" id="UP000244932"/>
    </source>
</evidence>
<dbReference type="PANTHER" id="PTHR33164">
    <property type="entry name" value="TRANSCRIPTIONAL REGULATOR, MARR FAMILY"/>
    <property type="match status" value="1"/>
</dbReference>
<accession>A0A2R8AEQ9</accession>